<accession>A0A7X2ZCG9</accession>
<evidence type="ECO:0000256" key="6">
    <source>
        <dbReference type="HAMAP-Rule" id="MF_00006"/>
    </source>
</evidence>
<gene>
    <name evidence="6 9" type="primary">argH</name>
    <name evidence="9" type="ORF">GNP93_16745</name>
</gene>
<evidence type="ECO:0000256" key="2">
    <source>
        <dbReference type="ARBA" id="ARBA00012338"/>
    </source>
</evidence>
<organism evidence="9 10">
    <name type="scientific">Paenibacillus validus</name>
    <dbReference type="NCBI Taxonomy" id="44253"/>
    <lineage>
        <taxon>Bacteria</taxon>
        <taxon>Bacillati</taxon>
        <taxon>Bacillota</taxon>
        <taxon>Bacilli</taxon>
        <taxon>Bacillales</taxon>
        <taxon>Paenibacillaceae</taxon>
        <taxon>Paenibacillus</taxon>
    </lineage>
</organism>
<feature type="domain" description="Argininosuccinate lyase C-terminal" evidence="8">
    <location>
        <begin position="371"/>
        <end position="448"/>
    </location>
</feature>
<reference evidence="9 10" key="1">
    <citation type="submission" date="2019-11" db="EMBL/GenBank/DDBJ databases">
        <title>Draft genome sequences of five Paenibacillus species of dairy origin.</title>
        <authorList>
            <person name="Olajide A.M."/>
            <person name="Chen S."/>
            <person name="Lapointe G."/>
        </authorList>
    </citation>
    <scope>NUCLEOTIDE SEQUENCE [LARGE SCALE GENOMIC DNA]</scope>
    <source>
        <strain evidence="9 10">2CS3</strain>
    </source>
</reference>
<dbReference type="Pfam" id="PF00206">
    <property type="entry name" value="Lyase_1"/>
    <property type="match status" value="1"/>
</dbReference>
<protein>
    <recommendedName>
        <fullName evidence="2 6">Argininosuccinate lyase</fullName>
        <shortName evidence="6">ASAL</shortName>
        <ecNumber evidence="2 6">4.3.2.1</ecNumber>
    </recommendedName>
    <alternativeName>
        <fullName evidence="6">Arginosuccinase</fullName>
    </alternativeName>
</protein>
<sequence length="510" mass="56410">MMAEAKEWRLDGSERFPGTTYAEVVLGPAFEQAKAELLEPMLAVNKAHLIMLREEGLLGEDEANRIAAALTVVPVARIRAEAYTGAFEDLFFRVEHELTELAGEAAGNLHLGRSRNDMGIAIYRLALREKLLKTISSALFLRQELLRFAESHADTLMIGYTHTQQAQPTTLGHYIAAVADSLDRDIKRLQAAYSGCNRSSMGAAALTTSGFTINRQRMAELLGFDGVIVNAYDAVSGADYIGEAASAVQLAAVNTGRFVQELLLWSTQEFAVLRVAAPYVQISSIMPQKRNPVSIEHMRSLLSSAFGDAQTVLTMTHNTPFGDIVDTEDDMQPYAWKALATLGSVYKLLANVIATLEISKDVLRIRAEESFATVTELADTLVREERLSFRTAHNIVSRTVRNVLEFGGTVRHISLRLLDEAALAVIGRQLTLGEEKLRRALDPQHFIEVRALQGGPNPDEVRRAIGEQRQTLHERQEWLEAAYSSARSAQQLVERTVEGWAHQFVHTEGA</sequence>
<dbReference type="PANTHER" id="PTHR43814:SF1">
    <property type="entry name" value="ARGININOSUCCINATE LYASE"/>
    <property type="match status" value="1"/>
</dbReference>
<keyword evidence="4 6" id="KW-0028">Amino-acid biosynthesis</keyword>
<name>A0A7X2ZCG9_9BACL</name>
<comment type="pathway">
    <text evidence="1 6">Amino-acid biosynthesis; L-arginine biosynthesis; L-arginine from L-ornithine and carbamoyl phosphate: step 3/3.</text>
</comment>
<evidence type="ECO:0000259" key="7">
    <source>
        <dbReference type="Pfam" id="PF00206"/>
    </source>
</evidence>
<proteinExistence type="inferred from homology"/>
<dbReference type="InterPro" id="IPR009049">
    <property type="entry name" value="Argininosuccinate_lyase"/>
</dbReference>
<dbReference type="CDD" id="cd01359">
    <property type="entry name" value="Argininosuccinate_lyase"/>
    <property type="match status" value="1"/>
</dbReference>
<keyword evidence="5 6" id="KW-0456">Lyase</keyword>
<keyword evidence="3 6" id="KW-0055">Arginine biosynthesis</keyword>
<dbReference type="GO" id="GO:0005829">
    <property type="term" value="C:cytosol"/>
    <property type="evidence" value="ECO:0007669"/>
    <property type="project" value="TreeGrafter"/>
</dbReference>
<dbReference type="GO" id="GO:0042450">
    <property type="term" value="P:L-arginine biosynthetic process via ornithine"/>
    <property type="evidence" value="ECO:0007669"/>
    <property type="project" value="UniProtKB-UniRule"/>
</dbReference>
<dbReference type="PANTHER" id="PTHR43814">
    <property type="entry name" value="ARGININOSUCCINATE LYASE"/>
    <property type="match status" value="1"/>
</dbReference>
<dbReference type="Pfam" id="PF14698">
    <property type="entry name" value="ASL_C2"/>
    <property type="match status" value="1"/>
</dbReference>
<dbReference type="HAMAP" id="MF_00006">
    <property type="entry name" value="Arg_succ_lyase"/>
    <property type="match status" value="1"/>
</dbReference>
<dbReference type="InterPro" id="IPR000362">
    <property type="entry name" value="Fumarate_lyase_fam"/>
</dbReference>
<dbReference type="PRINTS" id="PR00149">
    <property type="entry name" value="FUMRATELYASE"/>
</dbReference>
<dbReference type="SUPFAM" id="SSF48557">
    <property type="entry name" value="L-aspartase-like"/>
    <property type="match status" value="1"/>
</dbReference>
<dbReference type="InterPro" id="IPR008948">
    <property type="entry name" value="L-Aspartase-like"/>
</dbReference>
<evidence type="ECO:0000313" key="10">
    <source>
        <dbReference type="Proteomes" id="UP000450917"/>
    </source>
</evidence>
<dbReference type="Gene3D" id="1.20.200.10">
    <property type="entry name" value="Fumarase/aspartase (Central domain)"/>
    <property type="match status" value="1"/>
</dbReference>
<evidence type="ECO:0000256" key="1">
    <source>
        <dbReference type="ARBA" id="ARBA00004941"/>
    </source>
</evidence>
<feature type="domain" description="Fumarate lyase N-terminal" evidence="7">
    <location>
        <begin position="93"/>
        <end position="307"/>
    </location>
</feature>
<evidence type="ECO:0000256" key="5">
    <source>
        <dbReference type="ARBA" id="ARBA00023239"/>
    </source>
</evidence>
<dbReference type="EC" id="4.3.2.1" evidence="2 6"/>
<comment type="caution">
    <text evidence="9">The sequence shown here is derived from an EMBL/GenBank/DDBJ whole genome shotgun (WGS) entry which is preliminary data.</text>
</comment>
<evidence type="ECO:0000256" key="3">
    <source>
        <dbReference type="ARBA" id="ARBA00022571"/>
    </source>
</evidence>
<dbReference type="GO" id="GO:0004056">
    <property type="term" value="F:argininosuccinate lyase activity"/>
    <property type="evidence" value="ECO:0007669"/>
    <property type="project" value="UniProtKB-UniRule"/>
</dbReference>
<dbReference type="Gene3D" id="1.10.40.30">
    <property type="entry name" value="Fumarase/aspartase (C-terminal domain)"/>
    <property type="match status" value="1"/>
</dbReference>
<dbReference type="NCBIfam" id="TIGR00838">
    <property type="entry name" value="argH"/>
    <property type="match status" value="1"/>
</dbReference>
<comment type="subcellular location">
    <subcellularLocation>
        <location evidence="6">Cytoplasm</location>
    </subcellularLocation>
</comment>
<comment type="similarity">
    <text evidence="6">Belongs to the lyase 1 family. Argininosuccinate lyase subfamily.</text>
</comment>
<dbReference type="InterPro" id="IPR029419">
    <property type="entry name" value="Arg_succ_lyase_C"/>
</dbReference>
<dbReference type="InterPro" id="IPR024083">
    <property type="entry name" value="Fumarase/histidase_N"/>
</dbReference>
<dbReference type="InterPro" id="IPR022761">
    <property type="entry name" value="Fumarate_lyase_N"/>
</dbReference>
<evidence type="ECO:0000256" key="4">
    <source>
        <dbReference type="ARBA" id="ARBA00022605"/>
    </source>
</evidence>
<dbReference type="Proteomes" id="UP000450917">
    <property type="component" value="Unassembled WGS sequence"/>
</dbReference>
<dbReference type="EMBL" id="WNZX01000014">
    <property type="protein sequence ID" value="MUG72321.1"/>
    <property type="molecule type" value="Genomic_DNA"/>
</dbReference>
<dbReference type="PRINTS" id="PR00145">
    <property type="entry name" value="ARGSUCLYASE"/>
</dbReference>
<keyword evidence="6" id="KW-0963">Cytoplasm</keyword>
<dbReference type="Gene3D" id="1.10.275.10">
    <property type="entry name" value="Fumarase/aspartase (N-terminal domain)"/>
    <property type="match status" value="1"/>
</dbReference>
<comment type="catalytic activity">
    <reaction evidence="6">
        <text>2-(N(omega)-L-arginino)succinate = fumarate + L-arginine</text>
        <dbReference type="Rhea" id="RHEA:24020"/>
        <dbReference type="ChEBI" id="CHEBI:29806"/>
        <dbReference type="ChEBI" id="CHEBI:32682"/>
        <dbReference type="ChEBI" id="CHEBI:57472"/>
        <dbReference type="EC" id="4.3.2.1"/>
    </reaction>
</comment>
<evidence type="ECO:0000259" key="8">
    <source>
        <dbReference type="Pfam" id="PF14698"/>
    </source>
</evidence>
<dbReference type="AlphaFoldDB" id="A0A7X2ZCG9"/>
<evidence type="ECO:0000313" key="9">
    <source>
        <dbReference type="EMBL" id="MUG72321.1"/>
    </source>
</evidence>
<dbReference type="UniPathway" id="UPA00068">
    <property type="reaction ID" value="UER00114"/>
</dbReference>
<keyword evidence="10" id="KW-1185">Reference proteome</keyword>